<dbReference type="InterPro" id="IPR005840">
    <property type="entry name" value="Ribosomal_uS12_MeSTrfase_RimO"/>
</dbReference>
<dbReference type="STRING" id="1817772.A2527_12980"/>
<name>A0A1F6G9S0_9PROT</name>
<accession>A0A1F6G9S0</accession>
<dbReference type="PROSITE" id="PS51449">
    <property type="entry name" value="MTTASE_N"/>
    <property type="match status" value="1"/>
</dbReference>
<dbReference type="Proteomes" id="UP000178449">
    <property type="component" value="Unassembled WGS sequence"/>
</dbReference>
<evidence type="ECO:0000256" key="7">
    <source>
        <dbReference type="ARBA" id="ARBA00023004"/>
    </source>
</evidence>
<dbReference type="Pfam" id="PF18693">
    <property type="entry name" value="TRAM_2"/>
    <property type="match status" value="1"/>
</dbReference>
<evidence type="ECO:0000313" key="12">
    <source>
        <dbReference type="EMBL" id="OGG94854.1"/>
    </source>
</evidence>
<keyword evidence="2" id="KW-0004">4Fe-4S</keyword>
<keyword evidence="12" id="KW-0689">Ribosomal protein</keyword>
<dbReference type="PROSITE" id="PS01278">
    <property type="entry name" value="MTTASE_RADICAL"/>
    <property type="match status" value="1"/>
</dbReference>
<dbReference type="GO" id="GO:0005840">
    <property type="term" value="C:ribosome"/>
    <property type="evidence" value="ECO:0007669"/>
    <property type="project" value="UniProtKB-KW"/>
</dbReference>
<comment type="caution">
    <text evidence="12">The sequence shown here is derived from an EMBL/GenBank/DDBJ whole genome shotgun (WGS) entry which is preliminary data.</text>
</comment>
<dbReference type="InterPro" id="IPR058240">
    <property type="entry name" value="rSAM_sf"/>
</dbReference>
<dbReference type="PROSITE" id="PS51918">
    <property type="entry name" value="RADICAL_SAM"/>
    <property type="match status" value="1"/>
</dbReference>
<comment type="cofactor">
    <cofactor evidence="1">
        <name>[4Fe-4S] cluster</name>
        <dbReference type="ChEBI" id="CHEBI:49883"/>
    </cofactor>
</comment>
<dbReference type="InterPro" id="IPR020612">
    <property type="entry name" value="Methylthiotransferase_CS"/>
</dbReference>
<dbReference type="Gene3D" id="3.80.30.20">
    <property type="entry name" value="tm_1862 like domain"/>
    <property type="match status" value="1"/>
</dbReference>
<organism evidence="12 13">
    <name type="scientific">Candidatus Lambdaproteobacteria bacterium RIFOXYD2_FULL_50_16</name>
    <dbReference type="NCBI Taxonomy" id="1817772"/>
    <lineage>
        <taxon>Bacteria</taxon>
        <taxon>Pseudomonadati</taxon>
        <taxon>Pseudomonadota</taxon>
        <taxon>Candidatus Lambdaproteobacteria</taxon>
    </lineage>
</organism>
<dbReference type="GO" id="GO:0006400">
    <property type="term" value="P:tRNA modification"/>
    <property type="evidence" value="ECO:0007669"/>
    <property type="project" value="InterPro"/>
</dbReference>
<dbReference type="InterPro" id="IPR038135">
    <property type="entry name" value="Methylthiotransferase_N_sf"/>
</dbReference>
<evidence type="ECO:0000259" key="10">
    <source>
        <dbReference type="PROSITE" id="PS51449"/>
    </source>
</evidence>
<dbReference type="InterPro" id="IPR012340">
    <property type="entry name" value="NA-bd_OB-fold"/>
</dbReference>
<dbReference type="NCBIfam" id="TIGR00089">
    <property type="entry name" value="MiaB/RimO family radical SAM methylthiotransferase"/>
    <property type="match status" value="1"/>
</dbReference>
<sequence>LSKYKTEGACKLLVFAGCATERYREALLDELPELDAILGTSDYTQILALVNQALLTGERASWLAARPGYDMANLTAPRILSTLPHFAWLKIAEGCSNRCSFCNIPALRGGFSSKPIQNVVQEAQALIKQGVKELNLISQDSSSFGVDKDEDLLGLAQALSALEGDFWVRLFYCYPNRFPLGLLDVMAKDPRLVPYLDIPFQHVNDRILKAMNRQIKGAALFKLLEQARQKLPELSFRTSLIVGFPGETKAEFKEMLSFVESGAVDHLGVFVYSDEDNIKSQKLPKKIGLKEKEERRGLLMEAQQQVSFAKNQKRVGNRIKILVEGTSKETELLLEGRHQGQGPEVDGSVLINEGQAIAGTWAEVEIVEAMPYDLVARILEEE</sequence>
<dbReference type="FunFam" id="3.80.30.20:FF:000001">
    <property type="entry name" value="tRNA-2-methylthio-N(6)-dimethylallyladenosine synthase 2"/>
    <property type="match status" value="1"/>
</dbReference>
<evidence type="ECO:0000256" key="2">
    <source>
        <dbReference type="ARBA" id="ARBA00022485"/>
    </source>
</evidence>
<dbReference type="InterPro" id="IPR002792">
    <property type="entry name" value="TRAM_dom"/>
</dbReference>
<evidence type="ECO:0000313" key="13">
    <source>
        <dbReference type="Proteomes" id="UP000178449"/>
    </source>
</evidence>
<dbReference type="InterPro" id="IPR013848">
    <property type="entry name" value="Methylthiotransferase_N"/>
</dbReference>
<proteinExistence type="predicted"/>
<dbReference type="GO" id="GO:0035599">
    <property type="term" value="F:aspartic acid methylthiotransferase activity"/>
    <property type="evidence" value="ECO:0007669"/>
    <property type="project" value="TreeGrafter"/>
</dbReference>
<dbReference type="Gene3D" id="2.40.50.140">
    <property type="entry name" value="Nucleic acid-binding proteins"/>
    <property type="match status" value="1"/>
</dbReference>
<dbReference type="InterPro" id="IPR023404">
    <property type="entry name" value="rSAM_horseshoe"/>
</dbReference>
<dbReference type="SFLD" id="SFLDS00029">
    <property type="entry name" value="Radical_SAM"/>
    <property type="match status" value="1"/>
</dbReference>
<dbReference type="AlphaFoldDB" id="A0A1F6G9S0"/>
<dbReference type="EMBL" id="MFNE01000033">
    <property type="protein sequence ID" value="OGG94854.1"/>
    <property type="molecule type" value="Genomic_DNA"/>
</dbReference>
<dbReference type="PANTHER" id="PTHR43837">
    <property type="entry name" value="RIBOSOMAL PROTEIN S12 METHYLTHIOTRANSFERASE RIMO"/>
    <property type="match status" value="1"/>
</dbReference>
<keyword evidence="4 12" id="KW-0808">Transferase</keyword>
<keyword evidence="8" id="KW-0411">Iron-sulfur</keyword>
<reference evidence="12 13" key="1">
    <citation type="journal article" date="2016" name="Nat. Commun.">
        <title>Thousands of microbial genomes shed light on interconnected biogeochemical processes in an aquifer system.</title>
        <authorList>
            <person name="Anantharaman K."/>
            <person name="Brown C.T."/>
            <person name="Hug L.A."/>
            <person name="Sharon I."/>
            <person name="Castelle C.J."/>
            <person name="Probst A.J."/>
            <person name="Thomas B.C."/>
            <person name="Singh A."/>
            <person name="Wilkins M.J."/>
            <person name="Karaoz U."/>
            <person name="Brodie E.L."/>
            <person name="Williams K.H."/>
            <person name="Hubbard S.S."/>
            <person name="Banfield J.F."/>
        </authorList>
    </citation>
    <scope>NUCLEOTIDE SEQUENCE [LARGE SCALE GENOMIC DNA]</scope>
</reference>
<evidence type="ECO:0000256" key="6">
    <source>
        <dbReference type="ARBA" id="ARBA00022723"/>
    </source>
</evidence>
<dbReference type="InterPro" id="IPR007197">
    <property type="entry name" value="rSAM"/>
</dbReference>
<evidence type="ECO:0000256" key="1">
    <source>
        <dbReference type="ARBA" id="ARBA00001966"/>
    </source>
</evidence>
<dbReference type="CDD" id="cd01335">
    <property type="entry name" value="Radical_SAM"/>
    <property type="match status" value="1"/>
</dbReference>
<dbReference type="GO" id="GO:0046872">
    <property type="term" value="F:metal ion binding"/>
    <property type="evidence" value="ECO:0007669"/>
    <property type="project" value="UniProtKB-KW"/>
</dbReference>
<dbReference type="SFLD" id="SFLDG01082">
    <property type="entry name" value="B12-binding_domain_containing"/>
    <property type="match status" value="1"/>
</dbReference>
<dbReference type="Pfam" id="PF04055">
    <property type="entry name" value="Radical_SAM"/>
    <property type="match status" value="1"/>
</dbReference>
<keyword evidence="7" id="KW-0408">Iron</keyword>
<dbReference type="PANTHER" id="PTHR43837:SF1">
    <property type="entry name" value="RIBOSOMAL PROTEIN US12 METHYLTHIOTRANSFERASE RIMO"/>
    <property type="match status" value="1"/>
</dbReference>
<feature type="domain" description="TRAM" evidence="9">
    <location>
        <begin position="312"/>
        <end position="380"/>
    </location>
</feature>
<evidence type="ECO:0000259" key="9">
    <source>
        <dbReference type="PROSITE" id="PS50926"/>
    </source>
</evidence>
<feature type="domain" description="MTTase N-terminal" evidence="10">
    <location>
        <begin position="1"/>
        <end position="55"/>
    </location>
</feature>
<gene>
    <name evidence="12" type="ORF">A2527_12980</name>
</gene>
<evidence type="ECO:0000256" key="5">
    <source>
        <dbReference type="ARBA" id="ARBA00022691"/>
    </source>
</evidence>
<dbReference type="InterPro" id="IPR006638">
    <property type="entry name" value="Elp3/MiaA/NifB-like_rSAM"/>
</dbReference>
<dbReference type="PROSITE" id="PS50926">
    <property type="entry name" value="TRAM"/>
    <property type="match status" value="1"/>
</dbReference>
<keyword evidence="3" id="KW-0963">Cytoplasm</keyword>
<protein>
    <submittedName>
        <fullName evidence="12">Ribosomal protein S12 methylthiotransferase RimO</fullName>
    </submittedName>
</protein>
<dbReference type="Gene3D" id="3.40.50.12160">
    <property type="entry name" value="Methylthiotransferase, N-terminal domain"/>
    <property type="match status" value="1"/>
</dbReference>
<keyword evidence="12" id="KW-0687">Ribonucleoprotein</keyword>
<dbReference type="GO" id="GO:0005829">
    <property type="term" value="C:cytosol"/>
    <property type="evidence" value="ECO:0007669"/>
    <property type="project" value="TreeGrafter"/>
</dbReference>
<dbReference type="SMART" id="SM00729">
    <property type="entry name" value="Elp3"/>
    <property type="match status" value="1"/>
</dbReference>
<keyword evidence="5" id="KW-0949">S-adenosyl-L-methionine</keyword>
<keyword evidence="6" id="KW-0479">Metal-binding</keyword>
<evidence type="ECO:0000259" key="11">
    <source>
        <dbReference type="PROSITE" id="PS51918"/>
    </source>
</evidence>
<dbReference type="NCBIfam" id="TIGR01125">
    <property type="entry name" value="30S ribosomal protein S12 methylthiotransferase RimO"/>
    <property type="match status" value="1"/>
</dbReference>
<dbReference type="GO" id="GO:0051539">
    <property type="term" value="F:4 iron, 4 sulfur cluster binding"/>
    <property type="evidence" value="ECO:0007669"/>
    <property type="project" value="UniProtKB-KW"/>
</dbReference>
<feature type="domain" description="Radical SAM core" evidence="11">
    <location>
        <begin position="81"/>
        <end position="309"/>
    </location>
</feature>
<dbReference type="InterPro" id="IPR005839">
    <property type="entry name" value="Methylthiotransferase"/>
</dbReference>
<feature type="non-terminal residue" evidence="12">
    <location>
        <position position="1"/>
    </location>
</feature>
<evidence type="ECO:0000256" key="8">
    <source>
        <dbReference type="ARBA" id="ARBA00023014"/>
    </source>
</evidence>
<evidence type="ECO:0000256" key="4">
    <source>
        <dbReference type="ARBA" id="ARBA00022679"/>
    </source>
</evidence>
<evidence type="ECO:0000256" key="3">
    <source>
        <dbReference type="ARBA" id="ARBA00022490"/>
    </source>
</evidence>
<dbReference type="SUPFAM" id="SSF102114">
    <property type="entry name" value="Radical SAM enzymes"/>
    <property type="match status" value="1"/>
</dbReference>